<name>A0A4Y7KIK4_PAPSO</name>
<dbReference type="AlphaFoldDB" id="A0A4Y7KIK4"/>
<dbReference type="GO" id="GO:0016020">
    <property type="term" value="C:membrane"/>
    <property type="evidence" value="ECO:0007669"/>
    <property type="project" value="UniProtKB-SubCell"/>
</dbReference>
<dbReference type="Gene3D" id="1.20.1250.20">
    <property type="entry name" value="MFS general substrate transporter like domains"/>
    <property type="match status" value="1"/>
</dbReference>
<keyword evidence="3 5" id="KW-1133">Transmembrane helix</keyword>
<dbReference type="GO" id="GO:0005351">
    <property type="term" value="F:carbohydrate:proton symporter activity"/>
    <property type="evidence" value="ECO:0007669"/>
    <property type="project" value="TreeGrafter"/>
</dbReference>
<feature type="transmembrane region" description="Helical" evidence="5">
    <location>
        <begin position="24"/>
        <end position="44"/>
    </location>
</feature>
<keyword evidence="4 5" id="KW-0472">Membrane</keyword>
<evidence type="ECO:0000313" key="7">
    <source>
        <dbReference type="Proteomes" id="UP000316621"/>
    </source>
</evidence>
<dbReference type="PANTHER" id="PTHR48022">
    <property type="entry name" value="PLASTIDIC GLUCOSE TRANSPORTER 4"/>
    <property type="match status" value="1"/>
</dbReference>
<dbReference type="InterPro" id="IPR005828">
    <property type="entry name" value="MFS_sugar_transport-like"/>
</dbReference>
<accession>A0A4Y7KIK4</accession>
<evidence type="ECO:0000256" key="5">
    <source>
        <dbReference type="SAM" id="Phobius"/>
    </source>
</evidence>
<protein>
    <recommendedName>
        <fullName evidence="8">Major facilitator superfamily (MFS) profile domain-containing protein</fullName>
    </recommendedName>
</protein>
<gene>
    <name evidence="6" type="ORF">C5167_048168</name>
</gene>
<dbReference type="SUPFAM" id="SSF103473">
    <property type="entry name" value="MFS general substrate transporter"/>
    <property type="match status" value="1"/>
</dbReference>
<dbReference type="Proteomes" id="UP000316621">
    <property type="component" value="Chromosome 8"/>
</dbReference>
<evidence type="ECO:0000256" key="4">
    <source>
        <dbReference type="ARBA" id="ARBA00023136"/>
    </source>
</evidence>
<feature type="transmembrane region" description="Helical" evidence="5">
    <location>
        <begin position="203"/>
        <end position="225"/>
    </location>
</feature>
<reference evidence="6 7" key="1">
    <citation type="journal article" date="2018" name="Science">
        <title>The opium poppy genome and morphinan production.</title>
        <authorList>
            <person name="Guo L."/>
            <person name="Winzer T."/>
            <person name="Yang X."/>
            <person name="Li Y."/>
            <person name="Ning Z."/>
            <person name="He Z."/>
            <person name="Teodor R."/>
            <person name="Lu Y."/>
            <person name="Bowser T.A."/>
            <person name="Graham I.A."/>
            <person name="Ye K."/>
        </authorList>
    </citation>
    <scope>NUCLEOTIDE SEQUENCE [LARGE SCALE GENOMIC DNA]</scope>
    <source>
        <strain evidence="7">cv. HN1</strain>
        <tissue evidence="6">Leaves</tissue>
    </source>
</reference>
<dbReference type="PANTHER" id="PTHR48022:SF2">
    <property type="entry name" value="PLASTIDIC GLUCOSE TRANSPORTER 4"/>
    <property type="match status" value="1"/>
</dbReference>
<evidence type="ECO:0000313" key="6">
    <source>
        <dbReference type="EMBL" id="RZC72687.1"/>
    </source>
</evidence>
<keyword evidence="7" id="KW-1185">Reference proteome</keyword>
<feature type="transmembrane region" description="Helical" evidence="5">
    <location>
        <begin position="64"/>
        <end position="86"/>
    </location>
</feature>
<dbReference type="EMBL" id="CM010722">
    <property type="protein sequence ID" value="RZC72687.1"/>
    <property type="molecule type" value="Genomic_DNA"/>
</dbReference>
<evidence type="ECO:0000256" key="1">
    <source>
        <dbReference type="ARBA" id="ARBA00004141"/>
    </source>
</evidence>
<evidence type="ECO:0008006" key="8">
    <source>
        <dbReference type="Google" id="ProtNLM"/>
    </source>
</evidence>
<comment type="subcellular location">
    <subcellularLocation>
        <location evidence="1">Membrane</location>
        <topology evidence="1">Multi-pass membrane protein</topology>
    </subcellularLocation>
</comment>
<proteinExistence type="predicted"/>
<evidence type="ECO:0000256" key="3">
    <source>
        <dbReference type="ARBA" id="ARBA00022989"/>
    </source>
</evidence>
<keyword evidence="2 5" id="KW-0812">Transmembrane</keyword>
<sequence>MEDVPPRYTDACPRQRIGLIMGKVAVLPITRKLTVTVLYCGFALRVVNEPLESISLDLGFNGNSLAEGLVVTTCLGGTFLGFMVSGSITDIVGRRRGFHLSALPMIIGAFLSSRTESVEGMLLGRFLVVTGMGCVGPSIASVVRYSRNWLLSLRLLLTFSHIRWLLLYRKGRSSEAEAEFEKSDRGHEPDIVKFSELFYGRHFRVVLIGSALYAFQQLSGISILLQPSLKVWGFHQTRETSA</sequence>
<dbReference type="Gramene" id="RZC72687">
    <property type="protein sequence ID" value="RZC72687"/>
    <property type="gene ID" value="C5167_048168"/>
</dbReference>
<organism evidence="6 7">
    <name type="scientific">Papaver somniferum</name>
    <name type="common">Opium poppy</name>
    <dbReference type="NCBI Taxonomy" id="3469"/>
    <lineage>
        <taxon>Eukaryota</taxon>
        <taxon>Viridiplantae</taxon>
        <taxon>Streptophyta</taxon>
        <taxon>Embryophyta</taxon>
        <taxon>Tracheophyta</taxon>
        <taxon>Spermatophyta</taxon>
        <taxon>Magnoliopsida</taxon>
        <taxon>Ranunculales</taxon>
        <taxon>Papaveraceae</taxon>
        <taxon>Papaveroideae</taxon>
        <taxon>Papaver</taxon>
    </lineage>
</organism>
<evidence type="ECO:0000256" key="2">
    <source>
        <dbReference type="ARBA" id="ARBA00022692"/>
    </source>
</evidence>
<dbReference type="Pfam" id="PF00083">
    <property type="entry name" value="Sugar_tr"/>
    <property type="match status" value="1"/>
</dbReference>
<dbReference type="InterPro" id="IPR050360">
    <property type="entry name" value="MFS_Sugar_Transporters"/>
</dbReference>
<dbReference type="InterPro" id="IPR036259">
    <property type="entry name" value="MFS_trans_sf"/>
</dbReference>